<gene>
    <name evidence="2" type="ORF">AOE01nite_07560</name>
</gene>
<dbReference type="PROSITE" id="PS51257">
    <property type="entry name" value="PROKAR_LIPOPROTEIN"/>
    <property type="match status" value="1"/>
</dbReference>
<evidence type="ECO:0000256" key="1">
    <source>
        <dbReference type="SAM" id="SignalP"/>
    </source>
</evidence>
<dbReference type="EMBL" id="BJYG01000006">
    <property type="protein sequence ID" value="GEN62532.1"/>
    <property type="molecule type" value="Genomic_DNA"/>
</dbReference>
<evidence type="ECO:0000313" key="3">
    <source>
        <dbReference type="Proteomes" id="UP000321746"/>
    </source>
</evidence>
<comment type="caution">
    <text evidence="2">The sequence shown here is derived from an EMBL/GenBank/DDBJ whole genome shotgun (WGS) entry which is preliminary data.</text>
</comment>
<feature type="chain" id="PRO_5022108880" description="Lipoprotein" evidence="1">
    <location>
        <begin position="19"/>
        <end position="148"/>
    </location>
</feature>
<protein>
    <recommendedName>
        <fullName evidence="4">Lipoprotein</fullName>
    </recommendedName>
</protein>
<name>A0A511XHV8_9PROT</name>
<proteinExistence type="predicted"/>
<dbReference type="Proteomes" id="UP000321746">
    <property type="component" value="Unassembled WGS sequence"/>
</dbReference>
<accession>A0A511XHV8</accession>
<feature type="signal peptide" evidence="1">
    <location>
        <begin position="1"/>
        <end position="18"/>
    </location>
</feature>
<keyword evidence="1" id="KW-0732">Signal</keyword>
<evidence type="ECO:0000313" key="2">
    <source>
        <dbReference type="EMBL" id="GEN62532.1"/>
    </source>
</evidence>
<organism evidence="2 3">
    <name type="scientific">Acetobacter oeni</name>
    <dbReference type="NCBI Taxonomy" id="304077"/>
    <lineage>
        <taxon>Bacteria</taxon>
        <taxon>Pseudomonadati</taxon>
        <taxon>Pseudomonadota</taxon>
        <taxon>Alphaproteobacteria</taxon>
        <taxon>Acetobacterales</taxon>
        <taxon>Acetobacteraceae</taxon>
        <taxon>Acetobacter</taxon>
    </lineage>
</organism>
<evidence type="ECO:0008006" key="4">
    <source>
        <dbReference type="Google" id="ProtNLM"/>
    </source>
</evidence>
<dbReference type="AlphaFoldDB" id="A0A511XHV8"/>
<keyword evidence="3" id="KW-1185">Reference proteome</keyword>
<reference evidence="2 3" key="1">
    <citation type="submission" date="2019-07" db="EMBL/GenBank/DDBJ databases">
        <title>Whole genome shotgun sequence of Acetobacter oeni NBRC 105207.</title>
        <authorList>
            <person name="Hosoyama A."/>
            <person name="Uohara A."/>
            <person name="Ohji S."/>
            <person name="Ichikawa N."/>
        </authorList>
    </citation>
    <scope>NUCLEOTIDE SEQUENCE [LARGE SCALE GENOMIC DNA]</scope>
    <source>
        <strain evidence="2 3">NBRC 105207</strain>
    </source>
</reference>
<sequence>MPRSLRLGPVLLGCFALAACMPERFQVVASNQSVTSTGQFTDVSSIGGRSVPLQTIVLLEPDCSSGGTAIIQVVTPPQHGQITTETGNYYPAYPASDTQRYACNVKKRPGVAAIYTPDPGFHGTVFTTLQVTGPLGRSGTRVYRITVQ</sequence>